<accession>A0A0L1JQR7</accession>
<dbReference type="Proteomes" id="UP000036938">
    <property type="component" value="Unassembled WGS sequence"/>
</dbReference>
<evidence type="ECO:0000256" key="1">
    <source>
        <dbReference type="SAM" id="Phobius"/>
    </source>
</evidence>
<feature type="transmembrane region" description="Helical" evidence="1">
    <location>
        <begin position="14"/>
        <end position="35"/>
    </location>
</feature>
<keyword evidence="3" id="KW-1185">Reference proteome</keyword>
<reference evidence="2 3" key="1">
    <citation type="journal article" date="2015" name="Int. J. Syst. Evol. Microbiol.">
        <title>Aestuariivita atlantica sp. nov., isolated from deep sea sediment of the Atlantic Ocean.</title>
        <authorList>
            <person name="Li G."/>
            <person name="Lai Q."/>
            <person name="Du Y."/>
            <person name="Liu X."/>
            <person name="Sun F."/>
            <person name="Shao Z."/>
        </authorList>
    </citation>
    <scope>NUCLEOTIDE SEQUENCE [LARGE SCALE GENOMIC DNA]</scope>
    <source>
        <strain evidence="2 3">22II-S11-z3</strain>
    </source>
</reference>
<evidence type="ECO:0000313" key="2">
    <source>
        <dbReference type="EMBL" id="KNG93758.1"/>
    </source>
</evidence>
<name>A0A0L1JQR7_9RHOB</name>
<comment type="caution">
    <text evidence="2">The sequence shown here is derived from an EMBL/GenBank/DDBJ whole genome shotgun (WGS) entry which is preliminary data.</text>
</comment>
<proteinExistence type="predicted"/>
<dbReference type="EMBL" id="AQQZ01000004">
    <property type="protein sequence ID" value="KNG93758.1"/>
    <property type="molecule type" value="Genomic_DNA"/>
</dbReference>
<feature type="transmembrane region" description="Helical" evidence="1">
    <location>
        <begin position="191"/>
        <end position="213"/>
    </location>
</feature>
<evidence type="ECO:0008006" key="4">
    <source>
        <dbReference type="Google" id="ProtNLM"/>
    </source>
</evidence>
<organism evidence="2 3">
    <name type="scientific">Pseudaestuariivita atlantica</name>
    <dbReference type="NCBI Taxonomy" id="1317121"/>
    <lineage>
        <taxon>Bacteria</taxon>
        <taxon>Pseudomonadati</taxon>
        <taxon>Pseudomonadota</taxon>
        <taxon>Alphaproteobacteria</taxon>
        <taxon>Rhodobacterales</taxon>
        <taxon>Paracoccaceae</taxon>
        <taxon>Pseudaestuariivita</taxon>
    </lineage>
</organism>
<dbReference type="InterPro" id="IPR017496">
    <property type="entry name" value="Photo_alph_chp2"/>
</dbReference>
<gene>
    <name evidence="2" type="ORF">ATO11_11310</name>
</gene>
<dbReference type="Pfam" id="PF12291">
    <property type="entry name" value="DUF3623"/>
    <property type="match status" value="1"/>
</dbReference>
<dbReference type="AlphaFoldDB" id="A0A0L1JQR7"/>
<dbReference type="NCBIfam" id="TIGR03055">
    <property type="entry name" value="photo_alph_chp2"/>
    <property type="match status" value="1"/>
</dbReference>
<protein>
    <recommendedName>
        <fullName evidence="4">Photosynthetic complex assembly protein 2</fullName>
    </recommendedName>
</protein>
<feature type="transmembrane region" description="Helical" evidence="1">
    <location>
        <begin position="47"/>
        <end position="68"/>
    </location>
</feature>
<keyword evidence="1" id="KW-0812">Transmembrane</keyword>
<dbReference type="OrthoDB" id="152369at2"/>
<feature type="transmembrane region" description="Helical" evidence="1">
    <location>
        <begin position="74"/>
        <end position="93"/>
    </location>
</feature>
<evidence type="ECO:0000313" key="3">
    <source>
        <dbReference type="Proteomes" id="UP000036938"/>
    </source>
</evidence>
<sequence length="275" mass="30353">MRASGQGALVTSPWIAAAFALFAWWFSTGAILFAVRVADRANRGTALTVLSLPVFALGVWGLSTTFHIETPMAATYAFLSALAVWGWIELAFLTGEITGPNTSPCPEGVPEWERFLRAWGTVAYHEILLTAALIAILWFGWGAPNAFGLWTFVVLYFARVSAKLNLYAGVPRINVEFLPAKLTHLQSHFRIAPMNWLYPVSITALTFATACWLERLYAVSAPADVTGFALLAAITTLALLEHWLMVLPLPDAKLWRWMLPAPKRQDTTREMADGL</sequence>
<dbReference type="PATRIC" id="fig|1317121.7.peg.2940"/>
<feature type="transmembrane region" description="Helical" evidence="1">
    <location>
        <begin position="122"/>
        <end position="141"/>
    </location>
</feature>
<keyword evidence="1" id="KW-0472">Membrane</keyword>
<keyword evidence="1" id="KW-1133">Transmembrane helix</keyword>
<feature type="transmembrane region" description="Helical" evidence="1">
    <location>
        <begin position="225"/>
        <end position="249"/>
    </location>
</feature>
<dbReference type="STRING" id="1317121.ATO11_11310"/>